<dbReference type="InterPro" id="IPR048300">
    <property type="entry name" value="TACO1_YebC-like_2nd/3rd_dom"/>
</dbReference>
<organism evidence="6 7">
    <name type="scientific">Diatrype stigma</name>
    <dbReference type="NCBI Taxonomy" id="117547"/>
    <lineage>
        <taxon>Eukaryota</taxon>
        <taxon>Fungi</taxon>
        <taxon>Dikarya</taxon>
        <taxon>Ascomycota</taxon>
        <taxon>Pezizomycotina</taxon>
        <taxon>Sordariomycetes</taxon>
        <taxon>Xylariomycetidae</taxon>
        <taxon>Xylariales</taxon>
        <taxon>Diatrypaceae</taxon>
        <taxon>Diatrype</taxon>
    </lineage>
</organism>
<dbReference type="Pfam" id="PF20772">
    <property type="entry name" value="TACO1_YebC_N"/>
    <property type="match status" value="1"/>
</dbReference>
<evidence type="ECO:0000259" key="5">
    <source>
        <dbReference type="Pfam" id="PF20772"/>
    </source>
</evidence>
<gene>
    <name evidence="6" type="ORF">SLS62_008468</name>
</gene>
<dbReference type="InterPro" id="IPR002876">
    <property type="entry name" value="Transcrip_reg_TACO1-like"/>
</dbReference>
<sequence length="303" mass="32846">MIAKWQPLSSPSLDSAQPYEYRDPPGHNRWSKIKHEKGAADKKKNAQRTTFANHLTLYSKLYGADPSLNSQLASVITAAKKAGMPKANIDIAIARGQGKSSTGQGLESATLEAMLPPPTSAAMVIDIETDNKQRSLKDLRSIIKDFGANVAPTSYLFRRLGRTVLRLKNSDGDSKKGVGGAGEGEGAGEMDFDDVFMQALDAGAEDVEQDEDGNVVIWTQPSAIHQVAHKLTAALGTEILSQDIIYSPTADKVKVDDAEAAKVLRACLAAVRDYPDVQAMYTNLERGEVDEELWDSIEESLEL</sequence>
<dbReference type="SUPFAM" id="SSF75625">
    <property type="entry name" value="YebC-like"/>
    <property type="match status" value="1"/>
</dbReference>
<dbReference type="Gene3D" id="3.30.70.980">
    <property type="match status" value="2"/>
</dbReference>
<comment type="similarity">
    <text evidence="2">Belongs to the TACO1 family.</text>
</comment>
<feature type="domain" description="TACO1/YebC-like N-terminal" evidence="5">
    <location>
        <begin position="28"/>
        <end position="99"/>
    </location>
</feature>
<evidence type="ECO:0000313" key="7">
    <source>
        <dbReference type="Proteomes" id="UP001320420"/>
    </source>
</evidence>
<evidence type="ECO:0000256" key="2">
    <source>
        <dbReference type="ARBA" id="ARBA00008724"/>
    </source>
</evidence>
<comment type="subcellular location">
    <subcellularLocation>
        <location evidence="1">Mitochondrion</location>
    </subcellularLocation>
</comment>
<evidence type="ECO:0000256" key="3">
    <source>
        <dbReference type="SAM" id="MobiDB-lite"/>
    </source>
</evidence>
<dbReference type="GO" id="GO:0005739">
    <property type="term" value="C:mitochondrion"/>
    <property type="evidence" value="ECO:0007669"/>
    <property type="project" value="UniProtKB-SubCell"/>
</dbReference>
<dbReference type="FunFam" id="1.10.10.200:FF:000002">
    <property type="entry name" value="Probable transcriptional regulatory protein CLM62_37755"/>
    <property type="match status" value="1"/>
</dbReference>
<evidence type="ECO:0008006" key="8">
    <source>
        <dbReference type="Google" id="ProtNLM"/>
    </source>
</evidence>
<dbReference type="InterPro" id="IPR029072">
    <property type="entry name" value="YebC-like"/>
</dbReference>
<evidence type="ECO:0000259" key="4">
    <source>
        <dbReference type="Pfam" id="PF01709"/>
    </source>
</evidence>
<evidence type="ECO:0000313" key="6">
    <source>
        <dbReference type="EMBL" id="KAK7749073.1"/>
    </source>
</evidence>
<evidence type="ECO:0000256" key="1">
    <source>
        <dbReference type="ARBA" id="ARBA00004173"/>
    </source>
</evidence>
<dbReference type="Pfam" id="PF01709">
    <property type="entry name" value="Transcrip_reg"/>
    <property type="match status" value="1"/>
</dbReference>
<accession>A0AAN9YL07</accession>
<dbReference type="Gene3D" id="1.10.10.200">
    <property type="match status" value="1"/>
</dbReference>
<reference evidence="6 7" key="1">
    <citation type="submission" date="2024-02" db="EMBL/GenBank/DDBJ databases">
        <title>De novo assembly and annotation of 12 fungi associated with fruit tree decline syndrome in Ontario, Canada.</title>
        <authorList>
            <person name="Sulman M."/>
            <person name="Ellouze W."/>
            <person name="Ilyukhin E."/>
        </authorList>
    </citation>
    <scope>NUCLEOTIDE SEQUENCE [LARGE SCALE GENOMIC DNA]</scope>
    <source>
        <strain evidence="6 7">M11/M66-122</strain>
    </source>
</reference>
<dbReference type="Proteomes" id="UP001320420">
    <property type="component" value="Unassembled WGS sequence"/>
</dbReference>
<keyword evidence="7" id="KW-1185">Reference proteome</keyword>
<dbReference type="InterPro" id="IPR049083">
    <property type="entry name" value="TACO1_YebC_N"/>
</dbReference>
<protein>
    <recommendedName>
        <fullName evidence="8">YebC-like protein</fullName>
    </recommendedName>
</protein>
<dbReference type="EMBL" id="JAKJXP020000079">
    <property type="protein sequence ID" value="KAK7749073.1"/>
    <property type="molecule type" value="Genomic_DNA"/>
</dbReference>
<name>A0AAN9YL07_9PEZI</name>
<dbReference type="PANTHER" id="PTHR12532:SF0">
    <property type="entry name" value="TRANSLATIONAL ACTIVATOR OF CYTOCHROME C OXIDASE 1"/>
    <property type="match status" value="1"/>
</dbReference>
<feature type="domain" description="TACO1/YebC-like second and third" evidence="4">
    <location>
        <begin position="107"/>
        <end position="284"/>
    </location>
</feature>
<dbReference type="AlphaFoldDB" id="A0AAN9YL07"/>
<dbReference type="InterPro" id="IPR017856">
    <property type="entry name" value="Integrase-like_N"/>
</dbReference>
<comment type="caution">
    <text evidence="6">The sequence shown here is derived from an EMBL/GenBank/DDBJ whole genome shotgun (WGS) entry which is preliminary data.</text>
</comment>
<feature type="region of interest" description="Disordered" evidence="3">
    <location>
        <begin position="1"/>
        <end position="46"/>
    </location>
</feature>
<proteinExistence type="inferred from homology"/>
<dbReference type="InterPro" id="IPR026564">
    <property type="entry name" value="Transcrip_reg_TACO1-like_dom3"/>
</dbReference>
<dbReference type="PANTHER" id="PTHR12532">
    <property type="entry name" value="TRANSLATIONAL ACTIVATOR OF CYTOCHROME C OXIDASE 1"/>
    <property type="match status" value="1"/>
</dbReference>